<proteinExistence type="inferred from homology"/>
<evidence type="ECO:0000256" key="1">
    <source>
        <dbReference type="ARBA" id="ARBA00022670"/>
    </source>
</evidence>
<dbReference type="InterPro" id="IPR008268">
    <property type="entry name" value="Peptidase_S16_AS"/>
</dbReference>
<keyword evidence="6" id="KW-0812">Transmembrane</keyword>
<dbReference type="InterPro" id="IPR014251">
    <property type="entry name" value="Spore_LonB"/>
</dbReference>
<dbReference type="SMART" id="SM00382">
    <property type="entry name" value="AAA"/>
    <property type="match status" value="1"/>
</dbReference>
<evidence type="ECO:0000256" key="6">
    <source>
        <dbReference type="SAM" id="Phobius"/>
    </source>
</evidence>
<dbReference type="Pfam" id="PF05362">
    <property type="entry name" value="Lon_C"/>
    <property type="match status" value="1"/>
</dbReference>
<protein>
    <recommendedName>
        <fullName evidence="5">endopeptidase La</fullName>
        <ecNumber evidence="5">3.4.21.53</ecNumber>
    </recommendedName>
</protein>
<keyword evidence="6" id="KW-1133">Transmembrane helix</keyword>
<dbReference type="SUPFAM" id="SSF52540">
    <property type="entry name" value="P-loop containing nucleoside triphosphate hydrolases"/>
    <property type="match status" value="1"/>
</dbReference>
<dbReference type="InterPro" id="IPR000523">
    <property type="entry name" value="Mg_chelatse_chII-like_cat_dom"/>
</dbReference>
<dbReference type="NCBIfam" id="TIGR02902">
    <property type="entry name" value="spore_lonB"/>
    <property type="match status" value="1"/>
</dbReference>
<dbReference type="GO" id="GO:0004176">
    <property type="term" value="F:ATP-dependent peptidase activity"/>
    <property type="evidence" value="ECO:0007669"/>
    <property type="project" value="UniProtKB-UniRule"/>
</dbReference>
<dbReference type="InterPro" id="IPR008269">
    <property type="entry name" value="Lon_proteolytic"/>
</dbReference>
<sequence length="560" mass="60989">MNLANIATFIQFFFAIVIGLYFWNLLKSQQGNKVAVERESKKEIEKLRRLRAIHLSEPLSERTRPTRFEEIVGQEDGIRALKAALCGPNPQHVIVYGPPGVGKTAAARLVLEEAKKNSWTPFLPEAKFMELDATTARFDERGIADPLIGSVHDPIYQGAGPLGMAGIPQPKPGAVTKAHGGILFIDEIGELHPIQLNKLLKVLEDRKVFLESAYYNAEDTNIPVHIQDIFENGLPADFRLVGATTRQPHEIPPAIRSRCVEIYFRGLLPDEVYAVAANAVKRVGVDVEREALEVIKRYATNGREAVNMVQIAAGVGLTENRKVITQADVEWVVQSGHYNPRPEKQVATEPLVGMVNGLAVYGPNMGTMLEVEAVAHPALTGQGKLWVTGVVDEEEMGGQGRTVRRKSMARSSVENVLTVLRNIMGLETADFDLHVNFPGGVPLDGPSAGVAIATAVYSAITKKPCDNRVAMTGELSIRGLVKPVGGVVAKVEAARLAGCKRILIPRDNWQEIFRHTDVEVIAVDTLQEVIDLAMVMAEPIATSSPVPQTDLLTASPSTAQ</sequence>
<keyword evidence="6" id="KW-0472">Membrane</keyword>
<keyword evidence="2 5" id="KW-0378">Hydrolase</keyword>
<dbReference type="GO" id="GO:0006508">
    <property type="term" value="P:proteolysis"/>
    <property type="evidence" value="ECO:0007669"/>
    <property type="project" value="UniProtKB-KW"/>
</dbReference>
<keyword evidence="3 5" id="KW-0720">Serine protease</keyword>
<gene>
    <name evidence="8" type="primary">lonB</name>
    <name evidence="8" type="ORF">C7B46_05150</name>
</gene>
<keyword evidence="1 5" id="KW-0645">Protease</keyword>
<name>A0A2T2XJ22_9FIRM</name>
<dbReference type="InterPro" id="IPR025943">
    <property type="entry name" value="Sigma_54_int_dom_ATP-bd_2"/>
</dbReference>
<evidence type="ECO:0000256" key="4">
    <source>
        <dbReference type="ARBA" id="ARBA00026070"/>
    </source>
</evidence>
<feature type="active site" evidence="5">
    <location>
        <position position="490"/>
    </location>
</feature>
<evidence type="ECO:0000259" key="7">
    <source>
        <dbReference type="PROSITE" id="PS51786"/>
    </source>
</evidence>
<dbReference type="InterPro" id="IPR027417">
    <property type="entry name" value="P-loop_NTPase"/>
</dbReference>
<comment type="similarity">
    <text evidence="5">Belongs to the peptidase S16 family.</text>
</comment>
<dbReference type="Gene3D" id="3.30.230.10">
    <property type="match status" value="1"/>
</dbReference>
<feature type="domain" description="Lon proteolytic" evidence="7">
    <location>
        <begin position="349"/>
        <end position="536"/>
    </location>
</feature>
<dbReference type="GO" id="GO:0004252">
    <property type="term" value="F:serine-type endopeptidase activity"/>
    <property type="evidence" value="ECO:0007669"/>
    <property type="project" value="UniProtKB-UniRule"/>
</dbReference>
<dbReference type="InterPro" id="IPR003593">
    <property type="entry name" value="AAA+_ATPase"/>
</dbReference>
<dbReference type="GO" id="GO:0005524">
    <property type="term" value="F:ATP binding"/>
    <property type="evidence" value="ECO:0007669"/>
    <property type="project" value="InterPro"/>
</dbReference>
<dbReference type="Gene3D" id="3.40.50.300">
    <property type="entry name" value="P-loop containing nucleotide triphosphate hydrolases"/>
    <property type="match status" value="2"/>
</dbReference>
<dbReference type="AlphaFoldDB" id="A0A2T2XJ22"/>
<dbReference type="Pfam" id="PF01078">
    <property type="entry name" value="Mg_chelatase"/>
    <property type="match status" value="1"/>
</dbReference>
<evidence type="ECO:0000256" key="2">
    <source>
        <dbReference type="ARBA" id="ARBA00022801"/>
    </source>
</evidence>
<dbReference type="PROSITE" id="PS01046">
    <property type="entry name" value="LON_SER"/>
    <property type="match status" value="1"/>
</dbReference>
<dbReference type="InterPro" id="IPR027065">
    <property type="entry name" value="Lon_Prtase"/>
</dbReference>
<dbReference type="EC" id="3.4.21.53" evidence="5"/>
<evidence type="ECO:0000313" key="8">
    <source>
        <dbReference type="EMBL" id="PSR34515.1"/>
    </source>
</evidence>
<comment type="catalytic activity">
    <reaction evidence="5">
        <text>Hydrolysis of proteins in presence of ATP.</text>
        <dbReference type="EC" id="3.4.21.53"/>
    </reaction>
</comment>
<comment type="subunit">
    <text evidence="4">Homohexamer. Organized in a ring with a central cavity.</text>
</comment>
<dbReference type="PRINTS" id="PR00830">
    <property type="entry name" value="ENDOLAPTASE"/>
</dbReference>
<reference evidence="8 9" key="1">
    <citation type="journal article" date="2014" name="BMC Genomics">
        <title>Comparison of environmental and isolate Sulfobacillus genomes reveals diverse carbon, sulfur, nitrogen, and hydrogen metabolisms.</title>
        <authorList>
            <person name="Justice N.B."/>
            <person name="Norman A."/>
            <person name="Brown C.T."/>
            <person name="Singh A."/>
            <person name="Thomas B.C."/>
            <person name="Banfield J.F."/>
        </authorList>
    </citation>
    <scope>NUCLEOTIDE SEQUENCE [LARGE SCALE GENOMIC DNA]</scope>
    <source>
        <strain evidence="8">AMDSBA4</strain>
    </source>
</reference>
<dbReference type="InterPro" id="IPR020568">
    <property type="entry name" value="Ribosomal_Su5_D2-typ_SF"/>
</dbReference>
<evidence type="ECO:0000256" key="5">
    <source>
        <dbReference type="PROSITE-ProRule" id="PRU01122"/>
    </source>
</evidence>
<evidence type="ECO:0000313" key="9">
    <source>
        <dbReference type="Proteomes" id="UP000242972"/>
    </source>
</evidence>
<feature type="active site" evidence="5">
    <location>
        <position position="447"/>
    </location>
</feature>
<dbReference type="Proteomes" id="UP000242972">
    <property type="component" value="Unassembled WGS sequence"/>
</dbReference>
<feature type="transmembrane region" description="Helical" evidence="6">
    <location>
        <begin position="6"/>
        <end position="23"/>
    </location>
</feature>
<organism evidence="8 9">
    <name type="scientific">Sulfobacillus benefaciens</name>
    <dbReference type="NCBI Taxonomy" id="453960"/>
    <lineage>
        <taxon>Bacteria</taxon>
        <taxon>Bacillati</taxon>
        <taxon>Bacillota</taxon>
        <taxon>Clostridia</taxon>
        <taxon>Eubacteriales</taxon>
        <taxon>Clostridiales Family XVII. Incertae Sedis</taxon>
        <taxon>Sulfobacillus</taxon>
    </lineage>
</organism>
<evidence type="ECO:0000256" key="3">
    <source>
        <dbReference type="ARBA" id="ARBA00022825"/>
    </source>
</evidence>
<dbReference type="PANTHER" id="PTHR10046">
    <property type="entry name" value="ATP DEPENDENT LON PROTEASE FAMILY MEMBER"/>
    <property type="match status" value="1"/>
</dbReference>
<dbReference type="PROSITE" id="PS51786">
    <property type="entry name" value="LON_PROTEOLYTIC"/>
    <property type="match status" value="1"/>
</dbReference>
<dbReference type="SUPFAM" id="SSF54211">
    <property type="entry name" value="Ribosomal protein S5 domain 2-like"/>
    <property type="match status" value="1"/>
</dbReference>
<accession>A0A2T2XJ22</accession>
<dbReference type="GO" id="GO:0030163">
    <property type="term" value="P:protein catabolic process"/>
    <property type="evidence" value="ECO:0007669"/>
    <property type="project" value="InterPro"/>
</dbReference>
<dbReference type="PROSITE" id="PS00676">
    <property type="entry name" value="SIGMA54_INTERACT_2"/>
    <property type="match status" value="1"/>
</dbReference>
<comment type="caution">
    <text evidence="8">The sequence shown here is derived from an EMBL/GenBank/DDBJ whole genome shotgun (WGS) entry which is preliminary data.</text>
</comment>
<dbReference type="InterPro" id="IPR014721">
    <property type="entry name" value="Ribsml_uS5_D2-typ_fold_subgr"/>
</dbReference>
<dbReference type="EMBL" id="PXYW01000008">
    <property type="protein sequence ID" value="PSR34515.1"/>
    <property type="molecule type" value="Genomic_DNA"/>
</dbReference>
<dbReference type="CDD" id="cd00009">
    <property type="entry name" value="AAA"/>
    <property type="match status" value="1"/>
</dbReference>